<feature type="transmembrane region" description="Helical" evidence="1">
    <location>
        <begin position="42"/>
        <end position="60"/>
    </location>
</feature>
<reference evidence="2" key="1">
    <citation type="submission" date="2021-01" db="EMBL/GenBank/DDBJ databases">
        <title>Whole genome shotgun sequence of Virgisporangium aurantiacum NBRC 16421.</title>
        <authorList>
            <person name="Komaki H."/>
            <person name="Tamura T."/>
        </authorList>
    </citation>
    <scope>NUCLEOTIDE SEQUENCE</scope>
    <source>
        <strain evidence="2">NBRC 16421</strain>
    </source>
</reference>
<comment type="caution">
    <text evidence="2">The sequence shown here is derived from an EMBL/GenBank/DDBJ whole genome shotgun (WGS) entry which is preliminary data.</text>
</comment>
<evidence type="ECO:0000256" key="1">
    <source>
        <dbReference type="SAM" id="Phobius"/>
    </source>
</evidence>
<sequence>MHKPLKVLAAVMCGLAAFSLVGLVVDDRTVLGVPVWLKPLKFGLSFGVYAVTMAWLIPHLTKAQKVAWWAGTVMAVFGLLEVGLIAFQAARGRMSHFNQQTALDGQIFTAMGVTIGIFYLGVLATAVLLLIQRVGDRALTWTLRLGLLIAMVGMGLGFLMVLPSDAQIAAGEQIVGAHSVGVEDGGPGMPVTGWSTTGGDLRIPHFVGMHALQILPLLLFALTRVVRDEAVRLRLMVVAAATYAAVLVLVTWQALRGQPLVHPDAATLVAAGLIAAVAAVGGAAAMGRRARA</sequence>
<keyword evidence="1" id="KW-0812">Transmembrane</keyword>
<dbReference type="AlphaFoldDB" id="A0A8J3Z504"/>
<organism evidence="2 3">
    <name type="scientific">Virgisporangium aurantiacum</name>
    <dbReference type="NCBI Taxonomy" id="175570"/>
    <lineage>
        <taxon>Bacteria</taxon>
        <taxon>Bacillati</taxon>
        <taxon>Actinomycetota</taxon>
        <taxon>Actinomycetes</taxon>
        <taxon>Micromonosporales</taxon>
        <taxon>Micromonosporaceae</taxon>
        <taxon>Virgisporangium</taxon>
    </lineage>
</organism>
<gene>
    <name evidence="2" type="ORF">Vau01_025710</name>
</gene>
<dbReference type="Proteomes" id="UP000612585">
    <property type="component" value="Unassembled WGS sequence"/>
</dbReference>
<keyword evidence="1" id="KW-1133">Transmembrane helix</keyword>
<feature type="transmembrane region" description="Helical" evidence="1">
    <location>
        <begin position="143"/>
        <end position="162"/>
    </location>
</feature>
<protein>
    <submittedName>
        <fullName evidence="2">Uncharacterized protein</fullName>
    </submittedName>
</protein>
<feature type="transmembrane region" description="Helical" evidence="1">
    <location>
        <begin position="107"/>
        <end position="131"/>
    </location>
</feature>
<keyword evidence="3" id="KW-1185">Reference proteome</keyword>
<keyword evidence="1" id="KW-0472">Membrane</keyword>
<evidence type="ECO:0000313" key="2">
    <source>
        <dbReference type="EMBL" id="GIJ55055.1"/>
    </source>
</evidence>
<accession>A0A8J3Z504</accession>
<feature type="transmembrane region" description="Helical" evidence="1">
    <location>
        <begin position="235"/>
        <end position="255"/>
    </location>
</feature>
<feature type="transmembrane region" description="Helical" evidence="1">
    <location>
        <begin position="67"/>
        <end position="87"/>
    </location>
</feature>
<name>A0A8J3Z504_9ACTN</name>
<proteinExistence type="predicted"/>
<dbReference type="RefSeq" id="WP_203991292.1">
    <property type="nucleotide sequence ID" value="NZ_BOPG01000013.1"/>
</dbReference>
<feature type="transmembrane region" description="Helical" evidence="1">
    <location>
        <begin position="203"/>
        <end position="223"/>
    </location>
</feature>
<evidence type="ECO:0000313" key="3">
    <source>
        <dbReference type="Proteomes" id="UP000612585"/>
    </source>
</evidence>
<dbReference type="EMBL" id="BOPG01000013">
    <property type="protein sequence ID" value="GIJ55055.1"/>
    <property type="molecule type" value="Genomic_DNA"/>
</dbReference>
<feature type="transmembrane region" description="Helical" evidence="1">
    <location>
        <begin position="267"/>
        <end position="286"/>
    </location>
</feature>